<gene>
    <name evidence="4" type="ORF">P4T90_17205</name>
</gene>
<dbReference type="SUPFAM" id="SSF51261">
    <property type="entry name" value="Duplicated hybrid motif"/>
    <property type="match status" value="1"/>
</dbReference>
<protein>
    <submittedName>
        <fullName evidence="4">M23 family metallopeptidase</fullName>
    </submittedName>
</protein>
<proteinExistence type="predicted"/>
<evidence type="ECO:0000313" key="4">
    <source>
        <dbReference type="EMBL" id="MED1204786.1"/>
    </source>
</evidence>
<evidence type="ECO:0000256" key="2">
    <source>
        <dbReference type="SAM" id="Phobius"/>
    </source>
</evidence>
<comment type="caution">
    <text evidence="4">The sequence shown here is derived from an EMBL/GenBank/DDBJ whole genome shotgun (WGS) entry which is preliminary data.</text>
</comment>
<feature type="transmembrane region" description="Helical" evidence="2">
    <location>
        <begin position="62"/>
        <end position="80"/>
    </location>
</feature>
<dbReference type="RefSeq" id="WP_066261848.1">
    <property type="nucleotide sequence ID" value="NZ_JARMAB010000026.1"/>
</dbReference>
<dbReference type="EMBL" id="JARMAB010000026">
    <property type="protein sequence ID" value="MED1204786.1"/>
    <property type="molecule type" value="Genomic_DNA"/>
</dbReference>
<dbReference type="Pfam" id="PF01551">
    <property type="entry name" value="Peptidase_M23"/>
    <property type="match status" value="1"/>
</dbReference>
<feature type="compositionally biased region" description="Basic and acidic residues" evidence="1">
    <location>
        <begin position="1"/>
        <end position="14"/>
    </location>
</feature>
<dbReference type="InterPro" id="IPR050570">
    <property type="entry name" value="Cell_wall_metabolism_enzyme"/>
</dbReference>
<dbReference type="Proteomes" id="UP001341444">
    <property type="component" value="Unassembled WGS sequence"/>
</dbReference>
<dbReference type="InterPro" id="IPR016047">
    <property type="entry name" value="M23ase_b-sheet_dom"/>
</dbReference>
<dbReference type="CDD" id="cd12797">
    <property type="entry name" value="M23_peptidase"/>
    <property type="match status" value="1"/>
</dbReference>
<dbReference type="Gene3D" id="2.70.70.10">
    <property type="entry name" value="Glucose Permease (Domain IIA)"/>
    <property type="match status" value="1"/>
</dbReference>
<keyword evidence="2" id="KW-0812">Transmembrane</keyword>
<evidence type="ECO:0000256" key="1">
    <source>
        <dbReference type="SAM" id="MobiDB-lite"/>
    </source>
</evidence>
<accession>A0ABU6MLE5</accession>
<keyword evidence="5" id="KW-1185">Reference proteome</keyword>
<evidence type="ECO:0000313" key="5">
    <source>
        <dbReference type="Proteomes" id="UP001341444"/>
    </source>
</evidence>
<dbReference type="PANTHER" id="PTHR21666">
    <property type="entry name" value="PEPTIDASE-RELATED"/>
    <property type="match status" value="1"/>
</dbReference>
<dbReference type="PANTHER" id="PTHR21666:SF274">
    <property type="entry name" value="STAGE IV SPORULATION PROTEIN FA"/>
    <property type="match status" value="1"/>
</dbReference>
<reference evidence="4 5" key="1">
    <citation type="submission" date="2023-03" db="EMBL/GenBank/DDBJ databases">
        <title>Bacillus Genome Sequencing.</title>
        <authorList>
            <person name="Dunlap C."/>
        </authorList>
    </citation>
    <scope>NUCLEOTIDE SEQUENCE [LARGE SCALE GENOMIC DNA]</scope>
    <source>
        <strain evidence="4 5">B-23453</strain>
    </source>
</reference>
<keyword evidence="2" id="KW-1133">Transmembrane helix</keyword>
<dbReference type="InterPro" id="IPR011055">
    <property type="entry name" value="Dup_hybrid_motif"/>
</dbReference>
<feature type="domain" description="M23ase beta-sheet core" evidence="3">
    <location>
        <begin position="159"/>
        <end position="251"/>
    </location>
</feature>
<sequence>MGNRTNDIRREIEKRRKTKAIPGKKQVSSPVSSLEWKEDDETFVYETGPSDHIHPLFKKEVFIFKILASAILVLAVAIMFKTNSPVFNQSRAFVSSTMKSEFQFAAISNWYEKQFGKPLAFLPFKLQQKEPVQQANADKQGYAIPASGKVLTHFSSDGRGIMIQTKNNADVEAVNGGTVIFAGKKADLGNTVIIQHPDSTESWYANLKTINVSEYEQVDKEKKVGTVTNNAKRDKGEFYFAFKKGNKFVDPQQVMHID</sequence>
<organism evidence="4 5">
    <name type="scientific">Heyndrickxia acidicola</name>
    <dbReference type="NCBI Taxonomy" id="209389"/>
    <lineage>
        <taxon>Bacteria</taxon>
        <taxon>Bacillati</taxon>
        <taxon>Bacillota</taxon>
        <taxon>Bacilli</taxon>
        <taxon>Bacillales</taxon>
        <taxon>Bacillaceae</taxon>
        <taxon>Heyndrickxia</taxon>
    </lineage>
</organism>
<feature type="region of interest" description="Disordered" evidence="1">
    <location>
        <begin position="1"/>
        <end position="26"/>
    </location>
</feature>
<keyword evidence="2" id="KW-0472">Membrane</keyword>
<name>A0ABU6MLE5_9BACI</name>
<evidence type="ECO:0000259" key="3">
    <source>
        <dbReference type="Pfam" id="PF01551"/>
    </source>
</evidence>